<comment type="caution">
    <text evidence="6">The sequence shown here is derived from an EMBL/GenBank/DDBJ whole genome shotgun (WGS) entry which is preliminary data.</text>
</comment>
<evidence type="ECO:0000256" key="3">
    <source>
        <dbReference type="ARBA" id="ARBA00022989"/>
    </source>
</evidence>
<accession>A0ABT4UJ56</accession>
<evidence type="ECO:0000256" key="1">
    <source>
        <dbReference type="ARBA" id="ARBA00004141"/>
    </source>
</evidence>
<evidence type="ECO:0000313" key="7">
    <source>
        <dbReference type="Proteomes" id="UP001210231"/>
    </source>
</evidence>
<evidence type="ECO:0000256" key="4">
    <source>
        <dbReference type="ARBA" id="ARBA00023136"/>
    </source>
</evidence>
<dbReference type="Proteomes" id="UP001210231">
    <property type="component" value="Unassembled WGS sequence"/>
</dbReference>
<gene>
    <name evidence="6" type="ORF">O3P16_08295</name>
</gene>
<dbReference type="Pfam" id="PF02674">
    <property type="entry name" value="Colicin_V"/>
    <property type="match status" value="1"/>
</dbReference>
<keyword evidence="4 5" id="KW-0472">Membrane</keyword>
<reference evidence="6 7" key="1">
    <citation type="submission" date="2022-12" db="EMBL/GenBank/DDBJ databases">
        <title>Chitinophagaceae gen. sp. nov., a new member of the family Chitinophagaceae, isolated from soil in a chemical factory.</title>
        <authorList>
            <person name="Ke Z."/>
        </authorList>
    </citation>
    <scope>NUCLEOTIDE SEQUENCE [LARGE SCALE GENOMIC DNA]</scope>
    <source>
        <strain evidence="6 7">LY-5</strain>
    </source>
</reference>
<evidence type="ECO:0000256" key="2">
    <source>
        <dbReference type="ARBA" id="ARBA00022692"/>
    </source>
</evidence>
<sequence>MIDIILGVLIIIGAIKGFSKGLILSVFTFVSYIIGLLAAMKFSTVVAAYLGDNSSVAKSVLPLLSFVLVFLLAVLLVRLGARFIEKVVQLALLGWINRLGGILLYVAWYLIFISVIVFYAGNIGIIKPETLAGSVLWPYIQPWGPYVINNIGKILPVFQDMFSELKEFFNGLHDSGS</sequence>
<keyword evidence="7" id="KW-1185">Reference proteome</keyword>
<dbReference type="RefSeq" id="WP_407031129.1">
    <property type="nucleotide sequence ID" value="NZ_JAQGEF010000007.1"/>
</dbReference>
<name>A0ABT4UJ56_9BACT</name>
<feature type="transmembrane region" description="Helical" evidence="5">
    <location>
        <begin position="102"/>
        <end position="121"/>
    </location>
</feature>
<dbReference type="PANTHER" id="PTHR37306">
    <property type="entry name" value="COLICIN V PRODUCTION PROTEIN"/>
    <property type="match status" value="1"/>
</dbReference>
<proteinExistence type="predicted"/>
<organism evidence="6 7">
    <name type="scientific">Polluticaenibacter yanchengensis</name>
    <dbReference type="NCBI Taxonomy" id="3014562"/>
    <lineage>
        <taxon>Bacteria</taxon>
        <taxon>Pseudomonadati</taxon>
        <taxon>Bacteroidota</taxon>
        <taxon>Chitinophagia</taxon>
        <taxon>Chitinophagales</taxon>
        <taxon>Chitinophagaceae</taxon>
        <taxon>Polluticaenibacter</taxon>
    </lineage>
</organism>
<dbReference type="EMBL" id="JAQGEF010000007">
    <property type="protein sequence ID" value="MDA3614805.1"/>
    <property type="molecule type" value="Genomic_DNA"/>
</dbReference>
<dbReference type="PANTHER" id="PTHR37306:SF1">
    <property type="entry name" value="COLICIN V PRODUCTION PROTEIN"/>
    <property type="match status" value="1"/>
</dbReference>
<feature type="transmembrane region" description="Helical" evidence="5">
    <location>
        <begin position="21"/>
        <end position="40"/>
    </location>
</feature>
<protein>
    <submittedName>
        <fullName evidence="6">CvpA family protein</fullName>
    </submittedName>
</protein>
<comment type="subcellular location">
    <subcellularLocation>
        <location evidence="1">Membrane</location>
        <topology evidence="1">Multi-pass membrane protein</topology>
    </subcellularLocation>
</comment>
<evidence type="ECO:0000256" key="5">
    <source>
        <dbReference type="SAM" id="Phobius"/>
    </source>
</evidence>
<keyword evidence="3 5" id="KW-1133">Transmembrane helix</keyword>
<dbReference type="InterPro" id="IPR003825">
    <property type="entry name" value="Colicin-V_CvpA"/>
</dbReference>
<feature type="transmembrane region" description="Helical" evidence="5">
    <location>
        <begin position="60"/>
        <end position="81"/>
    </location>
</feature>
<evidence type="ECO:0000313" key="6">
    <source>
        <dbReference type="EMBL" id="MDA3614805.1"/>
    </source>
</evidence>
<keyword evidence="2 5" id="KW-0812">Transmembrane</keyword>